<dbReference type="SUPFAM" id="SSF52833">
    <property type="entry name" value="Thioredoxin-like"/>
    <property type="match status" value="1"/>
</dbReference>
<evidence type="ECO:0000313" key="2">
    <source>
        <dbReference type="Proteomes" id="UP000221795"/>
    </source>
</evidence>
<evidence type="ECO:0000313" key="1">
    <source>
        <dbReference type="EMBL" id="APZ82579.1"/>
    </source>
</evidence>
<organism evidence="1 2">
    <name type="scientific">Bacillus phage vB_BsuM-Goe3</name>
    <dbReference type="NCBI Taxonomy" id="1933063"/>
    <lineage>
        <taxon>Viruses</taxon>
        <taxon>Duplodnaviria</taxon>
        <taxon>Heunggongvirae</taxon>
        <taxon>Uroviricota</taxon>
        <taxon>Caudoviricetes</taxon>
        <taxon>Herelleviridae</taxon>
        <taxon>Bastillevirinae</taxon>
        <taxon>Grisebachstrassevirus</taxon>
        <taxon>Grisebachstrassevirus goe3</taxon>
    </lineage>
</organism>
<dbReference type="CDD" id="cd02947">
    <property type="entry name" value="TRX_family"/>
    <property type="match status" value="1"/>
</dbReference>
<dbReference type="EMBL" id="KY368640">
    <property type="protein sequence ID" value="APZ82579.1"/>
    <property type="molecule type" value="Genomic_DNA"/>
</dbReference>
<dbReference type="Gene3D" id="3.40.30.10">
    <property type="entry name" value="Glutaredoxin"/>
    <property type="match status" value="1"/>
</dbReference>
<reference evidence="1" key="1">
    <citation type="journal article" date="2017" name="Viruses">
        <title>Characterization of Bacillus subtilis Viruses vB_BsuM-Goe2 and vB_BsuM-Goe3.</title>
        <authorList>
            <person name="Willms I.M."/>
            <person name="Hoppert M."/>
            <person name="Hertel R."/>
        </authorList>
    </citation>
    <scope>NUCLEOTIDE SEQUENCE [LARGE SCALE GENOMIC DNA]</scope>
</reference>
<organismHost>
    <name type="scientific">Bacillus subtilis</name>
    <dbReference type="NCBI Taxonomy" id="1423"/>
</organismHost>
<keyword evidence="2" id="KW-1185">Reference proteome</keyword>
<name>A0A217ER64_BPGO3</name>
<proteinExistence type="predicted"/>
<gene>
    <name evidence="1" type="ORF">Goe3_c11800</name>
</gene>
<accession>A0A217ER64</accession>
<dbReference type="Proteomes" id="UP000221795">
    <property type="component" value="Segment"/>
</dbReference>
<dbReference type="InterPro" id="IPR036249">
    <property type="entry name" value="Thioredoxin-like_sf"/>
</dbReference>
<protein>
    <submittedName>
        <fullName evidence="1">Thioredoxin</fullName>
    </submittedName>
</protein>
<sequence length="78" mass="8734">MGKLILLKKHNCTGCELVDLYLTNEGVHYYTYDVEAAPELAAKYEVMSVPVLLKLDDEGKEVDRIVGYAPDAISQMIE</sequence>